<name>A0ABW1EID3_9BACT</name>
<feature type="compositionally biased region" description="Polar residues" evidence="1">
    <location>
        <begin position="47"/>
        <end position="62"/>
    </location>
</feature>
<evidence type="ECO:0000313" key="2">
    <source>
        <dbReference type="EMBL" id="MFC5863930.1"/>
    </source>
</evidence>
<reference evidence="3" key="1">
    <citation type="journal article" date="2019" name="Int. J. Syst. Evol. Microbiol.">
        <title>The Global Catalogue of Microorganisms (GCM) 10K type strain sequencing project: providing services to taxonomists for standard genome sequencing and annotation.</title>
        <authorList>
            <consortium name="The Broad Institute Genomics Platform"/>
            <consortium name="The Broad Institute Genome Sequencing Center for Infectious Disease"/>
            <person name="Wu L."/>
            <person name="Ma J."/>
        </authorList>
    </citation>
    <scope>NUCLEOTIDE SEQUENCE [LARGE SCALE GENOMIC DNA]</scope>
    <source>
        <strain evidence="3">JCM 4087</strain>
    </source>
</reference>
<dbReference type="EMBL" id="JBHSPH010000007">
    <property type="protein sequence ID" value="MFC5863930.1"/>
    <property type="molecule type" value="Genomic_DNA"/>
</dbReference>
<comment type="caution">
    <text evidence="2">The sequence shown here is derived from an EMBL/GenBank/DDBJ whole genome shotgun (WGS) entry which is preliminary data.</text>
</comment>
<feature type="region of interest" description="Disordered" evidence="1">
    <location>
        <begin position="34"/>
        <end position="62"/>
    </location>
</feature>
<accession>A0ABW1EID3</accession>
<gene>
    <name evidence="2" type="ORF">ACFPT7_16595</name>
</gene>
<dbReference type="RefSeq" id="WP_263342283.1">
    <property type="nucleotide sequence ID" value="NZ_JAGSYH010000010.1"/>
</dbReference>
<organism evidence="2 3">
    <name type="scientific">Acidicapsa dinghuensis</name>
    <dbReference type="NCBI Taxonomy" id="2218256"/>
    <lineage>
        <taxon>Bacteria</taxon>
        <taxon>Pseudomonadati</taxon>
        <taxon>Acidobacteriota</taxon>
        <taxon>Terriglobia</taxon>
        <taxon>Terriglobales</taxon>
        <taxon>Acidobacteriaceae</taxon>
        <taxon>Acidicapsa</taxon>
    </lineage>
</organism>
<evidence type="ECO:0000256" key="1">
    <source>
        <dbReference type="SAM" id="MobiDB-lite"/>
    </source>
</evidence>
<protein>
    <submittedName>
        <fullName evidence="2">Uncharacterized protein</fullName>
    </submittedName>
</protein>
<proteinExistence type="predicted"/>
<keyword evidence="3" id="KW-1185">Reference proteome</keyword>
<feature type="compositionally biased region" description="Basic and acidic residues" evidence="1">
    <location>
        <begin position="34"/>
        <end position="43"/>
    </location>
</feature>
<evidence type="ECO:0000313" key="3">
    <source>
        <dbReference type="Proteomes" id="UP001596091"/>
    </source>
</evidence>
<dbReference type="Proteomes" id="UP001596091">
    <property type="component" value="Unassembled WGS sequence"/>
</dbReference>
<sequence length="92" mass="10450">MKSAHRSHFHIEPRFSTEKPLRCTRSVAILKKLQRDGKQDDAKCNGSKDNQNSNLQASCSTGNEIKIPSLQTRKKFDTLRKLLKAVELLEGQ</sequence>